<dbReference type="SMART" id="SM01091">
    <property type="entry name" value="CorC_HlyC"/>
    <property type="match status" value="1"/>
</dbReference>
<dbReference type="RefSeq" id="WP_007658919.1">
    <property type="nucleotide sequence ID" value="NZ_KQ033912.1"/>
</dbReference>
<keyword evidence="5 7" id="KW-0129">CBS domain</keyword>
<proteinExistence type="predicted"/>
<dbReference type="Pfam" id="PF00571">
    <property type="entry name" value="CBS"/>
    <property type="match status" value="2"/>
</dbReference>
<evidence type="ECO:0000256" key="6">
    <source>
        <dbReference type="ARBA" id="ARBA00023136"/>
    </source>
</evidence>
<dbReference type="GO" id="GO:0005886">
    <property type="term" value="C:plasma membrane"/>
    <property type="evidence" value="ECO:0007669"/>
    <property type="project" value="TreeGrafter"/>
</dbReference>
<dbReference type="InterPro" id="IPR016169">
    <property type="entry name" value="FAD-bd_PCMH_sub2"/>
</dbReference>
<dbReference type="PANTHER" id="PTHR22777">
    <property type="entry name" value="HEMOLYSIN-RELATED"/>
    <property type="match status" value="1"/>
</dbReference>
<evidence type="ECO:0000259" key="11">
    <source>
        <dbReference type="PROSITE" id="PS51846"/>
    </source>
</evidence>
<dbReference type="Pfam" id="PF01595">
    <property type="entry name" value="CNNM"/>
    <property type="match status" value="1"/>
</dbReference>
<dbReference type="AlphaFoldDB" id="A0A0F5JR09"/>
<dbReference type="PANTHER" id="PTHR22777:SF17">
    <property type="entry name" value="UPF0053 PROTEIN SLL0260"/>
    <property type="match status" value="1"/>
</dbReference>
<dbReference type="InterPro" id="IPR046342">
    <property type="entry name" value="CBS_dom_sf"/>
</dbReference>
<dbReference type="EMBL" id="AQHV01000001">
    <property type="protein sequence ID" value="KKB59867.1"/>
    <property type="molecule type" value="Genomic_DNA"/>
</dbReference>
<evidence type="ECO:0000256" key="3">
    <source>
        <dbReference type="ARBA" id="ARBA00022737"/>
    </source>
</evidence>
<dbReference type="SUPFAM" id="SSF56176">
    <property type="entry name" value="FAD-binding/transporter-associated domain-like"/>
    <property type="match status" value="1"/>
</dbReference>
<feature type="transmembrane region" description="Helical" evidence="9">
    <location>
        <begin position="56"/>
        <end position="79"/>
    </location>
</feature>
<feature type="transmembrane region" description="Helical" evidence="9">
    <location>
        <begin position="6"/>
        <end position="27"/>
    </location>
</feature>
<comment type="subcellular location">
    <subcellularLocation>
        <location evidence="1">Membrane</location>
        <topology evidence="1">Multi-pass membrane protein</topology>
    </subcellularLocation>
</comment>
<evidence type="ECO:0000256" key="7">
    <source>
        <dbReference type="PROSITE-ProRule" id="PRU00703"/>
    </source>
</evidence>
<dbReference type="InterPro" id="IPR005170">
    <property type="entry name" value="Transptr-assoc_dom"/>
</dbReference>
<evidence type="ECO:0000256" key="2">
    <source>
        <dbReference type="ARBA" id="ARBA00022692"/>
    </source>
</evidence>
<dbReference type="InterPro" id="IPR002550">
    <property type="entry name" value="CNNM"/>
</dbReference>
<dbReference type="PROSITE" id="PS51371">
    <property type="entry name" value="CBS"/>
    <property type="match status" value="1"/>
</dbReference>
<dbReference type="InterPro" id="IPR000644">
    <property type="entry name" value="CBS_dom"/>
</dbReference>
<keyword evidence="4 8" id="KW-1133">Transmembrane helix</keyword>
<dbReference type="HOGENOM" id="CLU_015237_4_1_10"/>
<dbReference type="Proteomes" id="UP000033047">
    <property type="component" value="Unassembled WGS sequence"/>
</dbReference>
<dbReference type="Pfam" id="PF03471">
    <property type="entry name" value="CorC_HlyC"/>
    <property type="match status" value="1"/>
</dbReference>
<feature type="domain" description="CNNM transmembrane" evidence="11">
    <location>
        <begin position="1"/>
        <end position="192"/>
    </location>
</feature>
<dbReference type="GO" id="GO:0050660">
    <property type="term" value="F:flavin adenine dinucleotide binding"/>
    <property type="evidence" value="ECO:0007669"/>
    <property type="project" value="InterPro"/>
</dbReference>
<keyword evidence="2 8" id="KW-0812">Transmembrane</keyword>
<evidence type="ECO:0000256" key="4">
    <source>
        <dbReference type="ARBA" id="ARBA00022989"/>
    </source>
</evidence>
<dbReference type="InterPro" id="IPR036318">
    <property type="entry name" value="FAD-bd_PCMH-like_sf"/>
</dbReference>
<keyword evidence="6 8" id="KW-0472">Membrane</keyword>
<dbReference type="CDD" id="cd04590">
    <property type="entry name" value="CBS_pair_CorC_HlyC_assoc"/>
    <property type="match status" value="1"/>
</dbReference>
<evidence type="ECO:0000313" key="13">
    <source>
        <dbReference type="Proteomes" id="UP000033047"/>
    </source>
</evidence>
<dbReference type="Gene3D" id="3.30.465.10">
    <property type="match status" value="1"/>
</dbReference>
<dbReference type="PATRIC" id="fig|927665.4.peg.135"/>
<dbReference type="InterPro" id="IPR044751">
    <property type="entry name" value="Ion_transp-like_CBS"/>
</dbReference>
<evidence type="ECO:0000256" key="9">
    <source>
        <dbReference type="SAM" id="Phobius"/>
    </source>
</evidence>
<dbReference type="PROSITE" id="PS51846">
    <property type="entry name" value="CNNM"/>
    <property type="match status" value="1"/>
</dbReference>
<organism evidence="12 13">
    <name type="scientific">Parabacteroides goldsteinii DSM 19448 = WAL 12034</name>
    <dbReference type="NCBI Taxonomy" id="927665"/>
    <lineage>
        <taxon>Bacteria</taxon>
        <taxon>Pseudomonadati</taxon>
        <taxon>Bacteroidota</taxon>
        <taxon>Bacteroidia</taxon>
        <taxon>Bacteroidales</taxon>
        <taxon>Tannerellaceae</taxon>
        <taxon>Parabacteroides</taxon>
    </lineage>
</organism>
<dbReference type="SUPFAM" id="SSF54631">
    <property type="entry name" value="CBS-domain pair"/>
    <property type="match status" value="1"/>
</dbReference>
<evidence type="ECO:0000259" key="10">
    <source>
        <dbReference type="PROSITE" id="PS51371"/>
    </source>
</evidence>
<accession>A0A0F5JR09</accession>
<dbReference type="Gene3D" id="3.10.580.10">
    <property type="entry name" value="CBS-domain"/>
    <property type="match status" value="1"/>
</dbReference>
<keyword evidence="3" id="KW-0677">Repeat</keyword>
<evidence type="ECO:0000256" key="8">
    <source>
        <dbReference type="PROSITE-ProRule" id="PRU01193"/>
    </source>
</evidence>
<name>A0A0F5JR09_9BACT</name>
<evidence type="ECO:0000313" key="12">
    <source>
        <dbReference type="EMBL" id="KKB59867.1"/>
    </source>
</evidence>
<sequence>MNALTYILISLAFSAFFSGMEIAFISSNKLRHELDKKNKNIAGKILDIFYRNPNQFISTMLVGNNIALVVYGLQMAIVLEPFIARFVDNEALIVLIQSIISTLLILFTGEFIPKTIFKLNPNFSLNLFSVPLLIIYIILYPISKFSALISYLILKLVGVKNITQSSRRTLGKVDLDFFIQQSIEDAPLNSDMDTEVKIFQNALDFSNVRLRDCIVPRTEIVACDKTVSMEELRSKFIETGLSKILIYNENIDDIIGYIHSSELFKNPEDWTQSIKTVSIVPETMAANKLMKVLMQDKKSLAVVVDEFGGTAGIVTLEDLVEEIFGEIEDEHDMKSYVARKVSDDEYLISGRMEIDTLNEKFNLELPESDDYVTIAGYILHFYQKFPKLNESIVIDKYTFKIIKVTATKIELVRMKVGN</sequence>
<comment type="caution">
    <text evidence="12">The sequence shown here is derived from an EMBL/GenBank/DDBJ whole genome shotgun (WGS) entry which is preliminary data.</text>
</comment>
<evidence type="ECO:0008006" key="14">
    <source>
        <dbReference type="Google" id="ProtNLM"/>
    </source>
</evidence>
<gene>
    <name evidence="12" type="ORF">HMPREF1535_00139</name>
</gene>
<reference evidence="12 13" key="1">
    <citation type="submission" date="2013-04" db="EMBL/GenBank/DDBJ databases">
        <title>The Genome Sequence of Parabacteroides goldsteinii DSM 19448.</title>
        <authorList>
            <consortium name="The Broad Institute Genomics Platform"/>
            <person name="Earl A."/>
            <person name="Ward D."/>
            <person name="Feldgarden M."/>
            <person name="Gevers D."/>
            <person name="Martens E."/>
            <person name="Sakamoto M."/>
            <person name="Benno Y."/>
            <person name="Song Y."/>
            <person name="Liu C."/>
            <person name="Lee J."/>
            <person name="Bolanos M."/>
            <person name="Vaisanen M.L."/>
            <person name="Finegold S.M."/>
            <person name="Walker B."/>
            <person name="Young S."/>
            <person name="Zeng Q."/>
            <person name="Gargeya S."/>
            <person name="Fitzgerald M."/>
            <person name="Haas B."/>
            <person name="Abouelleil A."/>
            <person name="Allen A.W."/>
            <person name="Alvarado L."/>
            <person name="Arachchi H.M."/>
            <person name="Berlin A.M."/>
            <person name="Chapman S.B."/>
            <person name="Gainer-Dewar J."/>
            <person name="Goldberg J."/>
            <person name="Griggs A."/>
            <person name="Gujja S."/>
            <person name="Hansen M."/>
            <person name="Howarth C."/>
            <person name="Imamovic A."/>
            <person name="Ireland A."/>
            <person name="Larimer J."/>
            <person name="McCowan C."/>
            <person name="Murphy C."/>
            <person name="Pearson M."/>
            <person name="Poon T.W."/>
            <person name="Priest M."/>
            <person name="Roberts A."/>
            <person name="Saif S."/>
            <person name="Shea T."/>
            <person name="Sisk P."/>
            <person name="Sykes S."/>
            <person name="Wortman J."/>
            <person name="Nusbaum C."/>
            <person name="Birren B."/>
        </authorList>
    </citation>
    <scope>NUCLEOTIDE SEQUENCE [LARGE SCALE GENOMIC DNA]</scope>
    <source>
        <strain evidence="12 13">DSM 19448</strain>
    </source>
</reference>
<evidence type="ECO:0000256" key="1">
    <source>
        <dbReference type="ARBA" id="ARBA00004141"/>
    </source>
</evidence>
<feature type="domain" description="CBS" evidence="10">
    <location>
        <begin position="273"/>
        <end position="330"/>
    </location>
</feature>
<dbReference type="STRING" id="927665.HMPREF1535_00139"/>
<evidence type="ECO:0000256" key="5">
    <source>
        <dbReference type="ARBA" id="ARBA00023122"/>
    </source>
</evidence>
<protein>
    <recommendedName>
        <fullName evidence="14">Hemolysin</fullName>
    </recommendedName>
</protein>
<feature type="transmembrane region" description="Helical" evidence="9">
    <location>
        <begin position="91"/>
        <end position="111"/>
    </location>
</feature>